<reference evidence="8" key="1">
    <citation type="journal article" date="2019" name="Int. J. Syst. Evol. Microbiol.">
        <title>The Global Catalogue of Microorganisms (GCM) 10K type strain sequencing project: providing services to taxonomists for standard genome sequencing and annotation.</title>
        <authorList>
            <consortium name="The Broad Institute Genomics Platform"/>
            <consortium name="The Broad Institute Genome Sequencing Center for Infectious Disease"/>
            <person name="Wu L."/>
            <person name="Ma J."/>
        </authorList>
    </citation>
    <scope>NUCLEOTIDE SEQUENCE [LARGE SCALE GENOMIC DNA]</scope>
    <source>
        <strain evidence="8">ICMP 6774ER</strain>
    </source>
</reference>
<feature type="domain" description="LysR substrate-binding" evidence="6">
    <location>
        <begin position="109"/>
        <end position="209"/>
    </location>
</feature>
<evidence type="ECO:0000256" key="2">
    <source>
        <dbReference type="ARBA" id="ARBA00023015"/>
    </source>
</evidence>
<dbReference type="EMBL" id="JBHUFV010000094">
    <property type="protein sequence ID" value="MFD1939650.1"/>
    <property type="molecule type" value="Genomic_DNA"/>
</dbReference>
<sequence length="280" mass="31449">MFSSMATIVQMTQACLHRPLPQISGERARSRVRQWPGCPGRRPAARLPGAGQPGHQPAGRRLGGALFDRTNCRQILLTPLGRQLRNDLRPAYASPRDSLERAHRAARGITHVLRVGMLPLNVRDLRPFWDTFRARHPQWQLQIRHASFVDPFAGLRRGDLDMLVCWLPVEEPDPTVGPALFADPRVLAVAAGHELTRRTSVSLEMLVDFQHSDARVEAELLGRGLHPVAHPLRAPDRARPLDTQRRGDSHLGQHLGVRQPLPRPHDALLEPARHRLPARQ</sequence>
<comment type="caution">
    <text evidence="7">The sequence shown here is derived from an EMBL/GenBank/DDBJ whole genome shotgun (WGS) entry which is preliminary data.</text>
</comment>
<organism evidence="7 8">
    <name type="scientific">Nonomuraea mangrovi</name>
    <dbReference type="NCBI Taxonomy" id="2316207"/>
    <lineage>
        <taxon>Bacteria</taxon>
        <taxon>Bacillati</taxon>
        <taxon>Actinomycetota</taxon>
        <taxon>Actinomycetes</taxon>
        <taxon>Streptosporangiales</taxon>
        <taxon>Streptosporangiaceae</taxon>
        <taxon>Nonomuraea</taxon>
    </lineage>
</organism>
<dbReference type="CDD" id="cd05466">
    <property type="entry name" value="PBP2_LTTR_substrate"/>
    <property type="match status" value="1"/>
</dbReference>
<feature type="compositionally biased region" description="Basic and acidic residues" evidence="5">
    <location>
        <begin position="263"/>
        <end position="273"/>
    </location>
</feature>
<dbReference type="SUPFAM" id="SSF53850">
    <property type="entry name" value="Periplasmic binding protein-like II"/>
    <property type="match status" value="1"/>
</dbReference>
<name>A0ABW4TCE6_9ACTN</name>
<dbReference type="RefSeq" id="WP_379582122.1">
    <property type="nucleotide sequence ID" value="NZ_JBHUFV010000094.1"/>
</dbReference>
<feature type="region of interest" description="Disordered" evidence="5">
    <location>
        <begin position="26"/>
        <end position="63"/>
    </location>
</feature>
<keyword evidence="4" id="KW-0804">Transcription</keyword>
<comment type="similarity">
    <text evidence="1">Belongs to the LysR transcriptional regulatory family.</text>
</comment>
<keyword evidence="2" id="KW-0805">Transcription regulation</keyword>
<dbReference type="PANTHER" id="PTHR30346:SF0">
    <property type="entry name" value="HCA OPERON TRANSCRIPTIONAL ACTIVATOR HCAR"/>
    <property type="match status" value="1"/>
</dbReference>
<evidence type="ECO:0000256" key="1">
    <source>
        <dbReference type="ARBA" id="ARBA00009437"/>
    </source>
</evidence>
<dbReference type="Proteomes" id="UP001597368">
    <property type="component" value="Unassembled WGS sequence"/>
</dbReference>
<feature type="region of interest" description="Disordered" evidence="5">
    <location>
        <begin position="227"/>
        <end position="280"/>
    </location>
</feature>
<gene>
    <name evidence="7" type="ORF">ACFSKW_50155</name>
</gene>
<keyword evidence="8" id="KW-1185">Reference proteome</keyword>
<dbReference type="Gene3D" id="3.40.190.10">
    <property type="entry name" value="Periplasmic binding protein-like II"/>
    <property type="match status" value="2"/>
</dbReference>
<evidence type="ECO:0000256" key="4">
    <source>
        <dbReference type="ARBA" id="ARBA00023163"/>
    </source>
</evidence>
<proteinExistence type="inferred from homology"/>
<evidence type="ECO:0000256" key="3">
    <source>
        <dbReference type="ARBA" id="ARBA00023125"/>
    </source>
</evidence>
<evidence type="ECO:0000313" key="7">
    <source>
        <dbReference type="EMBL" id="MFD1939650.1"/>
    </source>
</evidence>
<dbReference type="PANTHER" id="PTHR30346">
    <property type="entry name" value="TRANSCRIPTIONAL DUAL REGULATOR HCAR-RELATED"/>
    <property type="match status" value="1"/>
</dbReference>
<evidence type="ECO:0000313" key="8">
    <source>
        <dbReference type="Proteomes" id="UP001597368"/>
    </source>
</evidence>
<protein>
    <submittedName>
        <fullName evidence="7">LysR substrate-binding domain-containing protein</fullName>
    </submittedName>
</protein>
<evidence type="ECO:0000259" key="6">
    <source>
        <dbReference type="Pfam" id="PF03466"/>
    </source>
</evidence>
<feature type="compositionally biased region" description="Basic and acidic residues" evidence="5">
    <location>
        <begin position="233"/>
        <end position="251"/>
    </location>
</feature>
<dbReference type="Pfam" id="PF03466">
    <property type="entry name" value="LysR_substrate"/>
    <property type="match status" value="1"/>
</dbReference>
<feature type="compositionally biased region" description="Low complexity" evidence="5">
    <location>
        <begin position="48"/>
        <end position="59"/>
    </location>
</feature>
<evidence type="ECO:0000256" key="5">
    <source>
        <dbReference type="SAM" id="MobiDB-lite"/>
    </source>
</evidence>
<accession>A0ABW4TCE6</accession>
<dbReference type="InterPro" id="IPR005119">
    <property type="entry name" value="LysR_subst-bd"/>
</dbReference>
<keyword evidence="3" id="KW-0238">DNA-binding</keyword>